<feature type="domain" description="DUF5916" evidence="2">
    <location>
        <begin position="268"/>
        <end position="342"/>
    </location>
</feature>
<dbReference type="AlphaFoldDB" id="A0A948W7W9"/>
<evidence type="ECO:0000313" key="3">
    <source>
        <dbReference type="EMBL" id="MBU2693039.1"/>
    </source>
</evidence>
<evidence type="ECO:0000313" key="4">
    <source>
        <dbReference type="Proteomes" id="UP000777784"/>
    </source>
</evidence>
<evidence type="ECO:0000259" key="2">
    <source>
        <dbReference type="Pfam" id="PF19313"/>
    </source>
</evidence>
<dbReference type="Pfam" id="PF06452">
    <property type="entry name" value="CBM9_1"/>
    <property type="match status" value="1"/>
</dbReference>
<dbReference type="SUPFAM" id="SSF49344">
    <property type="entry name" value="CBD9-like"/>
    <property type="match status" value="1"/>
</dbReference>
<dbReference type="EMBL" id="JAHJDP010000109">
    <property type="protein sequence ID" value="MBU2693039.1"/>
    <property type="molecule type" value="Genomic_DNA"/>
</dbReference>
<dbReference type="Pfam" id="PF19313">
    <property type="entry name" value="DUF5916"/>
    <property type="match status" value="1"/>
</dbReference>
<accession>A0A948W7W9</accession>
<dbReference type="GO" id="GO:0016052">
    <property type="term" value="P:carbohydrate catabolic process"/>
    <property type="evidence" value="ECO:0007669"/>
    <property type="project" value="InterPro"/>
</dbReference>
<feature type="domain" description="Carbohydrate-binding" evidence="1">
    <location>
        <begin position="49"/>
        <end position="201"/>
    </location>
</feature>
<dbReference type="Proteomes" id="UP000777784">
    <property type="component" value="Unassembled WGS sequence"/>
</dbReference>
<comment type="caution">
    <text evidence="3">The sequence shown here is derived from an EMBL/GenBank/DDBJ whole genome shotgun (WGS) entry which is preliminary data.</text>
</comment>
<gene>
    <name evidence="3" type="ORF">KJ970_19155</name>
</gene>
<dbReference type="InterPro" id="IPR010502">
    <property type="entry name" value="Carb-bd_dom_fam9"/>
</dbReference>
<protein>
    <submittedName>
        <fullName evidence="3">Carbohydrate binding family 9 domain-containing protein</fullName>
    </submittedName>
</protein>
<dbReference type="GO" id="GO:0030246">
    <property type="term" value="F:carbohydrate binding"/>
    <property type="evidence" value="ECO:0007669"/>
    <property type="project" value="InterPro"/>
</dbReference>
<name>A0A948W7W9_UNCEI</name>
<reference evidence="3" key="1">
    <citation type="submission" date="2021-05" db="EMBL/GenBank/DDBJ databases">
        <title>Energy efficiency and biological interactions define the core microbiome of deep oligotrophic groundwater.</title>
        <authorList>
            <person name="Mehrshad M."/>
            <person name="Lopez-Fernandez M."/>
            <person name="Bell E."/>
            <person name="Bernier-Latmani R."/>
            <person name="Bertilsson S."/>
            <person name="Dopson M."/>
        </authorList>
    </citation>
    <scope>NUCLEOTIDE SEQUENCE</scope>
    <source>
        <strain evidence="3">Modern_marine.mb.64</strain>
    </source>
</reference>
<organism evidence="3 4">
    <name type="scientific">Eiseniibacteriota bacterium</name>
    <dbReference type="NCBI Taxonomy" id="2212470"/>
    <lineage>
        <taxon>Bacteria</taxon>
        <taxon>Candidatus Eiseniibacteriota</taxon>
    </lineage>
</organism>
<dbReference type="CDD" id="cd09618">
    <property type="entry name" value="CBM9_like_2"/>
    <property type="match status" value="1"/>
</dbReference>
<dbReference type="InterPro" id="IPR045670">
    <property type="entry name" value="DUF5916"/>
</dbReference>
<evidence type="ECO:0000259" key="1">
    <source>
        <dbReference type="Pfam" id="PF06452"/>
    </source>
</evidence>
<dbReference type="GO" id="GO:0004553">
    <property type="term" value="F:hydrolase activity, hydrolyzing O-glycosyl compounds"/>
    <property type="evidence" value="ECO:0007669"/>
    <property type="project" value="InterPro"/>
</dbReference>
<sequence length="741" mass="82980">MKSLAAVLGSLLLSFLVLTILLQTGPVLATDGVEKTPHLIPRIENTISIDGALDEPAWAEALVMGVNTQVRPGDNTEAPVRTDMLLAFSDTHFYVAFRAFDPDPSQIYAHLCDHDNMWDDEWVVIGIDTYNDQRGGYEFACNPLGIQGDTASGVHGDGNSWDAIWDSAGQIFDWGYSVEMAIPFCAIRFQTEKSTQIWGVDAVRSYPRDVRYHLSLYPRDRDNNCYYCQMEKIIGFEGATPGRNIEIDPTISGIATQERENFPTGDFGDAQDDVNIGVTGRWGLTPNITAGAAINPDFSQVEADAFQLDVNQQYALYYEEKRPFFLESAGVFDNFYSRSIASPHWGAKLTGKAGANAFGALVARDEITNLIFAGSQFSRSTSLNLESTAMVASYQRDIGEQSTVNAFYNGREADHYHNRVAGVEADIWLSENTKIEIEGKRSDTRYPDELAADYDQPDGEFSDAMFATSIGNYTSGLDVYANYSISGEDFRSDLDYMPGVGYSHTEAGWGHTWRRGAGGWWNMLNFGSSYVYQENEDKSPRRRGGNFWFNYAGPKQSYGDLNGWYGRQTYLGTEFDTWNLSADAGAWPSGSVYLRGDAGYGEAMDYRNARTGRRLSLEPRIEFKMGRGLSVVLAHTFERFDIDEGRLYTANISYLRTIYQLSRRAFVRAILQYENSDETRLYSGENSESSSLATQFLVSYKINPQTVFFLGYSDGHYGDHDVKLTQAERTVFAKIGYAWVM</sequence>
<proteinExistence type="predicted"/>
<dbReference type="Gene3D" id="2.60.40.1190">
    <property type="match status" value="1"/>
</dbReference>